<gene>
    <name evidence="1" type="primary">evm_010802</name>
    <name evidence="1" type="ORF">TNCV_155491</name>
</gene>
<proteinExistence type="predicted"/>
<dbReference type="AlphaFoldDB" id="A0A8X6WH37"/>
<comment type="caution">
    <text evidence="1">The sequence shown here is derived from an EMBL/GenBank/DDBJ whole genome shotgun (WGS) entry which is preliminary data.</text>
</comment>
<name>A0A8X6WH37_TRICX</name>
<keyword evidence="2" id="KW-1185">Reference proteome</keyword>
<dbReference type="EMBL" id="BMAU01021429">
    <property type="protein sequence ID" value="GFY34972.1"/>
    <property type="molecule type" value="Genomic_DNA"/>
</dbReference>
<dbReference type="PANTHER" id="PTHR46888">
    <property type="entry name" value="ZINC KNUCKLE DOMAINCONTAINING PROTEIN-RELATED"/>
    <property type="match status" value="1"/>
</dbReference>
<organism evidence="1 2">
    <name type="scientific">Trichonephila clavipes</name>
    <name type="common">Golden silk orbweaver</name>
    <name type="synonym">Nephila clavipes</name>
    <dbReference type="NCBI Taxonomy" id="2585209"/>
    <lineage>
        <taxon>Eukaryota</taxon>
        <taxon>Metazoa</taxon>
        <taxon>Ecdysozoa</taxon>
        <taxon>Arthropoda</taxon>
        <taxon>Chelicerata</taxon>
        <taxon>Arachnida</taxon>
        <taxon>Araneae</taxon>
        <taxon>Araneomorphae</taxon>
        <taxon>Entelegynae</taxon>
        <taxon>Araneoidea</taxon>
        <taxon>Nephilidae</taxon>
        <taxon>Trichonephila</taxon>
    </lineage>
</organism>
<evidence type="ECO:0000313" key="2">
    <source>
        <dbReference type="Proteomes" id="UP000887159"/>
    </source>
</evidence>
<accession>A0A8X6WH37</accession>
<protein>
    <submittedName>
        <fullName evidence="1">Uncharacterized protein</fullName>
    </submittedName>
</protein>
<sequence length="266" mass="30604">MEACKCIVPTRHGGTLNSRRAASPLVRLVEGEERVPGCAEADVNDVGQRFQNDIQPNNMSDAKIIAAVTVEEKLKTLENDEDGEKAAIIIIYLKDEDLKNYDKIKSIMLQEFEPTPQSCLENFKKATRQTCESHVQFASRLTTNWEYYLKLRDVSNFEVCFSDESTFEIFQNKAQFVRRRRGEKFNSDCVVQIVKHPTKITIWSVISGKGTGCLKVVKGMMRQDQYKDVLQNRLIPQLEEWFPNGESCIFYARWSSLPYSSIYQSF</sequence>
<dbReference type="InterPro" id="IPR036397">
    <property type="entry name" value="RNaseH_sf"/>
</dbReference>
<dbReference type="PANTHER" id="PTHR46888:SF1">
    <property type="entry name" value="RIBONUCLEASE H"/>
    <property type="match status" value="1"/>
</dbReference>
<dbReference type="Proteomes" id="UP000887159">
    <property type="component" value="Unassembled WGS sequence"/>
</dbReference>
<dbReference type="Gene3D" id="3.30.420.10">
    <property type="entry name" value="Ribonuclease H-like superfamily/Ribonuclease H"/>
    <property type="match status" value="1"/>
</dbReference>
<reference evidence="1" key="1">
    <citation type="submission" date="2020-08" db="EMBL/GenBank/DDBJ databases">
        <title>Multicomponent nature underlies the extraordinary mechanical properties of spider dragline silk.</title>
        <authorList>
            <person name="Kono N."/>
            <person name="Nakamura H."/>
            <person name="Mori M."/>
            <person name="Yoshida Y."/>
            <person name="Ohtoshi R."/>
            <person name="Malay A.D."/>
            <person name="Moran D.A.P."/>
            <person name="Tomita M."/>
            <person name="Numata K."/>
            <person name="Arakawa K."/>
        </authorList>
    </citation>
    <scope>NUCLEOTIDE SEQUENCE</scope>
</reference>
<evidence type="ECO:0000313" key="1">
    <source>
        <dbReference type="EMBL" id="GFY34972.1"/>
    </source>
</evidence>
<dbReference type="GO" id="GO:0003676">
    <property type="term" value="F:nucleic acid binding"/>
    <property type="evidence" value="ECO:0007669"/>
    <property type="project" value="InterPro"/>
</dbReference>